<dbReference type="InterPro" id="IPR005358">
    <property type="entry name" value="Puta_zinc/iron-chelating_dom"/>
</dbReference>
<name>A0A2T3KL13_9GAMM</name>
<dbReference type="RefSeq" id="WP_107289011.1">
    <property type="nucleotide sequence ID" value="NZ_PYNF01000003.1"/>
</dbReference>
<dbReference type="Proteomes" id="UP000241426">
    <property type="component" value="Unassembled WGS sequence"/>
</dbReference>
<organism evidence="1 2">
    <name type="scientific">Photobacterium kishitanii</name>
    <dbReference type="NCBI Taxonomy" id="318456"/>
    <lineage>
        <taxon>Bacteria</taxon>
        <taxon>Pseudomonadati</taxon>
        <taxon>Pseudomonadota</taxon>
        <taxon>Gammaproteobacteria</taxon>
        <taxon>Vibrionales</taxon>
        <taxon>Vibrionaceae</taxon>
        <taxon>Photobacterium</taxon>
    </lineage>
</organism>
<accession>A0A2T3KL13</accession>
<evidence type="ECO:0008006" key="3">
    <source>
        <dbReference type="Google" id="ProtNLM"/>
    </source>
</evidence>
<reference evidence="1 2" key="1">
    <citation type="submission" date="2018-01" db="EMBL/GenBank/DDBJ databases">
        <title>Whole genome sequencing of Histamine producing bacteria.</title>
        <authorList>
            <person name="Butler K."/>
        </authorList>
    </citation>
    <scope>NUCLEOTIDE SEQUENCE [LARGE SCALE GENOMIC DNA]</scope>
    <source>
        <strain evidence="1 2">FS-7.2</strain>
    </source>
</reference>
<protein>
    <recommendedName>
        <fullName evidence="3">YkgJ family cysteine cluster protein</fullName>
    </recommendedName>
</protein>
<dbReference type="EMBL" id="PYNF01000003">
    <property type="protein sequence ID" value="PSV00381.1"/>
    <property type="molecule type" value="Genomic_DNA"/>
</dbReference>
<evidence type="ECO:0000313" key="1">
    <source>
        <dbReference type="EMBL" id="PSV00381.1"/>
    </source>
</evidence>
<sequence>MLTRLYNEIPLVSNCGKSCNKCCGPVPLSRKEAEILGLGNAATTPTDGKGTCIFSSANGCSVYDRRPFMCRIFGASKDKALKCDLGASANKPLTKKQAMRLADRYRKVCEDSGCVAIYAKKDGFKKEHSAAIMALIHSKKSGL</sequence>
<dbReference type="AlphaFoldDB" id="A0A2T3KL13"/>
<gene>
    <name evidence="1" type="ORF">C9J27_04435</name>
</gene>
<proteinExistence type="predicted"/>
<evidence type="ECO:0000313" key="2">
    <source>
        <dbReference type="Proteomes" id="UP000241426"/>
    </source>
</evidence>
<dbReference type="Pfam" id="PF03692">
    <property type="entry name" value="CxxCxxCC"/>
    <property type="match status" value="1"/>
</dbReference>
<comment type="caution">
    <text evidence="1">The sequence shown here is derived from an EMBL/GenBank/DDBJ whole genome shotgun (WGS) entry which is preliminary data.</text>
</comment>